<evidence type="ECO:0000313" key="5">
    <source>
        <dbReference type="Proteomes" id="UP000011687"/>
    </source>
</evidence>
<dbReference type="PATRIC" id="fig|662475.6.peg.2910"/>
<keyword evidence="3" id="KW-1133">Transmembrane helix</keyword>
<dbReference type="CDD" id="cd06423">
    <property type="entry name" value="CESA_like"/>
    <property type="match status" value="1"/>
</dbReference>
<proteinExistence type="predicted"/>
<sequence length="469" mass="52801">MMSFGDGLLLIGWVVLGYYILVNGVYLVVHVTALYGLRDDIKKQTTRTLFQQFSSPFFPGVTVVVPAYNEEAVIVENVQSLLNLNYPETEIIVVNDGSEDTTLSQLRSAFDLYPIDAPVPFEVPSEHIETVYRSRDAPSVKVVDKENGGRADAVNAGIWLAEQPLFCTVDADSIIDRDGLLQAVEPFLEQPEETVATGGTIRVANGCTIENGVIESVGLPRNRLAGIQTMEYLRAFYSGRLGLDRLNALMLISGAFGVFRTDIVREVGGYKTDSVTEDFELTLRLHRYLCDQDRNYNVEFVPEPVVWTEVPESRTAFSRQRRRWYRGLLDTMARHRQVLGRRQYGSVGLFGYPAFLLAEVLGPLVEGLGYVVVALAFATGTADVSFVFMYFSVTVGIGVFLSWFGVLSEVWSFRRYNRPKQVVRLLLIGVIENFGFRQWKTLIAWRGLYEYIRGDTSWGEMKRSGFDTD</sequence>
<feature type="transmembrane region" description="Helical" evidence="3">
    <location>
        <begin position="12"/>
        <end position="37"/>
    </location>
</feature>
<feature type="transmembrane region" description="Helical" evidence="3">
    <location>
        <begin position="385"/>
        <end position="411"/>
    </location>
</feature>
<reference evidence="4 5" key="1">
    <citation type="journal article" date="2014" name="PLoS Genet.">
        <title>Phylogenetically driven sequencing of extremely halophilic archaea reveals strategies for static and dynamic osmo-response.</title>
        <authorList>
            <person name="Becker E.A."/>
            <person name="Seitzer P.M."/>
            <person name="Tritt A."/>
            <person name="Larsen D."/>
            <person name="Krusor M."/>
            <person name="Yao A.I."/>
            <person name="Wu D."/>
            <person name="Madern D."/>
            <person name="Eisen J.A."/>
            <person name="Darling A.E."/>
            <person name="Facciotti M.T."/>
        </authorList>
    </citation>
    <scope>NUCLEOTIDE SEQUENCE [LARGE SCALE GENOMIC DNA]</scope>
    <source>
        <strain evidence="4 5">ATCC 33799</strain>
    </source>
</reference>
<evidence type="ECO:0000313" key="4">
    <source>
        <dbReference type="EMBL" id="EMA14942.1"/>
    </source>
</evidence>
<keyword evidence="2 4" id="KW-0808">Transferase</keyword>
<evidence type="ECO:0000256" key="2">
    <source>
        <dbReference type="ARBA" id="ARBA00022679"/>
    </source>
</evidence>
<keyword evidence="1" id="KW-0328">Glycosyltransferase</keyword>
<dbReference type="SUPFAM" id="SSF53448">
    <property type="entry name" value="Nucleotide-diphospho-sugar transferases"/>
    <property type="match status" value="1"/>
</dbReference>
<dbReference type="Pfam" id="PF13641">
    <property type="entry name" value="Glyco_tranf_2_3"/>
    <property type="match status" value="1"/>
</dbReference>
<accession>M0K0J7</accession>
<dbReference type="PANTHER" id="PTHR43630">
    <property type="entry name" value="POLY-BETA-1,6-N-ACETYL-D-GLUCOSAMINE SYNTHASE"/>
    <property type="match status" value="1"/>
</dbReference>
<keyword evidence="3" id="KW-0812">Transmembrane</keyword>
<protein>
    <submittedName>
        <fullName evidence="4">Glycosyl transferase family 2</fullName>
    </submittedName>
</protein>
<dbReference type="InterPro" id="IPR029044">
    <property type="entry name" value="Nucleotide-diphossugar_trans"/>
</dbReference>
<dbReference type="GO" id="GO:0016757">
    <property type="term" value="F:glycosyltransferase activity"/>
    <property type="evidence" value="ECO:0007669"/>
    <property type="project" value="UniProtKB-KW"/>
</dbReference>
<keyword evidence="3" id="KW-0472">Membrane</keyword>
<dbReference type="AlphaFoldDB" id="M0K0J7"/>
<dbReference type="PANTHER" id="PTHR43630:SF1">
    <property type="entry name" value="POLY-BETA-1,6-N-ACETYL-D-GLUCOSAMINE SYNTHASE"/>
    <property type="match status" value="1"/>
</dbReference>
<feature type="transmembrane region" description="Helical" evidence="3">
    <location>
        <begin position="344"/>
        <end position="365"/>
    </location>
</feature>
<dbReference type="RefSeq" id="WP_007189725.1">
    <property type="nucleotide sequence ID" value="NZ_AOLS01000070.1"/>
</dbReference>
<keyword evidence="5" id="KW-1185">Reference proteome</keyword>
<comment type="caution">
    <text evidence="4">The sequence shown here is derived from an EMBL/GenBank/DDBJ whole genome shotgun (WGS) entry which is preliminary data.</text>
</comment>
<dbReference type="Gene3D" id="3.90.550.10">
    <property type="entry name" value="Spore Coat Polysaccharide Biosynthesis Protein SpsA, Chain A"/>
    <property type="match status" value="1"/>
</dbReference>
<evidence type="ECO:0000256" key="1">
    <source>
        <dbReference type="ARBA" id="ARBA00022676"/>
    </source>
</evidence>
<dbReference type="EMBL" id="AOLS01000070">
    <property type="protein sequence ID" value="EMA14942.1"/>
    <property type="molecule type" value="Genomic_DNA"/>
</dbReference>
<dbReference type="Proteomes" id="UP000011687">
    <property type="component" value="Unassembled WGS sequence"/>
</dbReference>
<gene>
    <name evidence="4" type="ORF">C435_14867</name>
</gene>
<name>M0K0J7_9EURY</name>
<evidence type="ECO:0000256" key="3">
    <source>
        <dbReference type="SAM" id="Phobius"/>
    </source>
</evidence>
<organism evidence="4 5">
    <name type="scientific">Haloarcula marismortui ATCC 33799</name>
    <dbReference type="NCBI Taxonomy" id="662475"/>
    <lineage>
        <taxon>Archaea</taxon>
        <taxon>Methanobacteriati</taxon>
        <taxon>Methanobacteriota</taxon>
        <taxon>Stenosarchaea group</taxon>
        <taxon>Halobacteria</taxon>
        <taxon>Halobacteriales</taxon>
        <taxon>Haloarculaceae</taxon>
        <taxon>Haloarcula</taxon>
    </lineage>
</organism>